<protein>
    <recommendedName>
        <fullName evidence="3">Spore coat protein</fullName>
    </recommendedName>
</protein>
<dbReference type="CDD" id="cd00657">
    <property type="entry name" value="Ferritin_like"/>
    <property type="match status" value="1"/>
</dbReference>
<dbReference type="Gene3D" id="1.20.1260.10">
    <property type="match status" value="1"/>
</dbReference>
<evidence type="ECO:0000256" key="1">
    <source>
        <dbReference type="SAM" id="MobiDB-lite"/>
    </source>
</evidence>
<dbReference type="EMBL" id="VSSQ01026795">
    <property type="protein sequence ID" value="MPM75690.1"/>
    <property type="molecule type" value="Genomic_DNA"/>
</dbReference>
<dbReference type="SUPFAM" id="SSF47240">
    <property type="entry name" value="Ferritin-like"/>
    <property type="match status" value="1"/>
</dbReference>
<evidence type="ECO:0008006" key="3">
    <source>
        <dbReference type="Google" id="ProtNLM"/>
    </source>
</evidence>
<dbReference type="InterPro" id="IPR009078">
    <property type="entry name" value="Ferritin-like_SF"/>
</dbReference>
<comment type="caution">
    <text evidence="2">The sequence shown here is derived from an EMBL/GenBank/DDBJ whole genome shotgun (WGS) entry which is preliminary data.</text>
</comment>
<proteinExistence type="predicted"/>
<name>A0A645CFJ2_9ZZZZ</name>
<dbReference type="InterPro" id="IPR012851">
    <property type="entry name" value="Spore_coat_CotF-like"/>
</dbReference>
<sequence length="168" mass="19318">MSLTLSQKERMLLEDQKTHEQICIEKYTNYANQATDPQLKEIFNTNGNAERTHLNSINQLLNGTIPQMNQQQNQNSQQNQDSQQNTGNQSSNQSMNNTQSSGVNLTDSDMCTDLLMTEKYVSGAYNTAIFEFRDPQVRDVLNHIQKEEQQHGEAIFKYMESKGMYKVQ</sequence>
<reference evidence="2" key="1">
    <citation type="submission" date="2019-08" db="EMBL/GenBank/DDBJ databases">
        <authorList>
            <person name="Kucharzyk K."/>
            <person name="Murdoch R.W."/>
            <person name="Higgins S."/>
            <person name="Loffler F."/>
        </authorList>
    </citation>
    <scope>NUCLEOTIDE SEQUENCE</scope>
</reference>
<feature type="compositionally biased region" description="Low complexity" evidence="1">
    <location>
        <begin position="69"/>
        <end position="102"/>
    </location>
</feature>
<evidence type="ECO:0000313" key="2">
    <source>
        <dbReference type="EMBL" id="MPM75690.1"/>
    </source>
</evidence>
<dbReference type="InterPro" id="IPR012347">
    <property type="entry name" value="Ferritin-like"/>
</dbReference>
<accession>A0A645CFJ2</accession>
<feature type="region of interest" description="Disordered" evidence="1">
    <location>
        <begin position="69"/>
        <end position="105"/>
    </location>
</feature>
<organism evidence="2">
    <name type="scientific">bioreactor metagenome</name>
    <dbReference type="NCBI Taxonomy" id="1076179"/>
    <lineage>
        <taxon>unclassified sequences</taxon>
        <taxon>metagenomes</taxon>
        <taxon>ecological metagenomes</taxon>
    </lineage>
</organism>
<gene>
    <name evidence="2" type="ORF">SDC9_122684</name>
</gene>
<dbReference type="Pfam" id="PF07875">
    <property type="entry name" value="Coat_F"/>
    <property type="match status" value="1"/>
</dbReference>
<dbReference type="AlphaFoldDB" id="A0A645CFJ2"/>